<dbReference type="GO" id="GO:0030246">
    <property type="term" value="F:carbohydrate binding"/>
    <property type="evidence" value="ECO:0007669"/>
    <property type="project" value="InterPro"/>
</dbReference>
<dbReference type="InterPro" id="IPR036388">
    <property type="entry name" value="WH-like_DNA-bd_sf"/>
</dbReference>
<keyword evidence="3 7" id="KW-0238">DNA-binding</keyword>
<evidence type="ECO:0000256" key="4">
    <source>
        <dbReference type="ARBA" id="ARBA00023163"/>
    </source>
</evidence>
<dbReference type="InterPro" id="IPR037171">
    <property type="entry name" value="NagB/RpiA_transferase-like"/>
</dbReference>
<evidence type="ECO:0000256" key="1">
    <source>
        <dbReference type="ARBA" id="ARBA00010466"/>
    </source>
</evidence>
<dbReference type="RefSeq" id="WP_074554651.1">
    <property type="nucleotide sequence ID" value="NZ_CP119563.1"/>
</dbReference>
<keyword evidence="2" id="KW-0805">Transcription regulation</keyword>
<dbReference type="AlphaFoldDB" id="A0A1G7MC89"/>
<dbReference type="SUPFAM" id="SSF100950">
    <property type="entry name" value="NagB/RpiA/CoA transferase-like"/>
    <property type="match status" value="1"/>
</dbReference>
<evidence type="ECO:0000256" key="3">
    <source>
        <dbReference type="ARBA" id="ARBA00023125"/>
    </source>
</evidence>
<reference evidence="7 8" key="1">
    <citation type="submission" date="2016-10" db="EMBL/GenBank/DDBJ databases">
        <authorList>
            <person name="de Groot N.N."/>
        </authorList>
    </citation>
    <scope>NUCLEOTIDE SEQUENCE [LARGE SCALE GENOMIC DNA]</scope>
    <source>
        <strain evidence="8">DSM 938 / 37b4</strain>
    </source>
</reference>
<dbReference type="Proteomes" id="UP000183812">
    <property type="component" value="Unassembled WGS sequence"/>
</dbReference>
<dbReference type="Gene3D" id="3.40.50.1360">
    <property type="match status" value="1"/>
</dbReference>
<dbReference type="SUPFAM" id="SSF46689">
    <property type="entry name" value="Homeodomain-like"/>
    <property type="match status" value="1"/>
</dbReference>
<dbReference type="InterPro" id="IPR010332">
    <property type="entry name" value="ATPase_terminase-su_N"/>
</dbReference>
<proteinExistence type="inferred from homology"/>
<feature type="domain" description="Terminase ATPase subunit N-terminal" evidence="6">
    <location>
        <begin position="23"/>
        <end position="63"/>
    </location>
</feature>
<dbReference type="PANTHER" id="PTHR34294:SF1">
    <property type="entry name" value="TRANSCRIPTIONAL REGULATOR LSRR"/>
    <property type="match status" value="1"/>
</dbReference>
<protein>
    <submittedName>
        <fullName evidence="7">DNA-binding transcriptional regulator LsrR, DeoR family</fullName>
    </submittedName>
</protein>
<comment type="similarity">
    <text evidence="1">Belongs to the SorC transcriptional regulatory family.</text>
</comment>
<accession>A0A1G7MC89</accession>
<dbReference type="Gene3D" id="1.10.10.10">
    <property type="entry name" value="Winged helix-like DNA-binding domain superfamily/Winged helix DNA-binding domain"/>
    <property type="match status" value="1"/>
</dbReference>
<gene>
    <name evidence="7" type="ORF">SAMN04244550_02486</name>
</gene>
<sequence length="327" mass="34653">MAGTTRKRSLGRPLGRISGENAVIEVAWMYYHDGRNQQDIAEALGISRATVVNYLQEARETGLIRITLAAPAFTAHRLSLELCATFGLTEAFVVPDDGLEADTAFARVVRGAALWLPDLLAPGDRLGVAWGRTVYELAEQVENRAIADLTVLQLVGSMATPYGFTAEACSTRLAQRLGARCLNLHAPAVLSRAALAEELRAEPILRAQLQALQGVNKLLFSVGTVSENSHVVSSGLATPEELAAHVARGAAGVICGRFVDAMGRQMPGETEARMIGIDLPRLVGLEMGILVTPGLDKVVPSLAAIRGGYVTHLATSTRVAEALLAAA</sequence>
<feature type="domain" description="Sugar-binding" evidence="5">
    <location>
        <begin position="76"/>
        <end position="325"/>
    </location>
</feature>
<dbReference type="OrthoDB" id="9806345at2"/>
<organism evidence="7 8">
    <name type="scientific">Rhodobacter capsulatus</name>
    <name type="common">Rhodopseudomonas capsulata</name>
    <dbReference type="NCBI Taxonomy" id="1061"/>
    <lineage>
        <taxon>Bacteria</taxon>
        <taxon>Pseudomonadati</taxon>
        <taxon>Pseudomonadota</taxon>
        <taxon>Alphaproteobacteria</taxon>
        <taxon>Rhodobacterales</taxon>
        <taxon>Rhodobacter group</taxon>
        <taxon>Rhodobacter</taxon>
    </lineage>
</organism>
<dbReference type="Pfam" id="PF06056">
    <property type="entry name" value="Terminase_5"/>
    <property type="match status" value="1"/>
</dbReference>
<name>A0A1G7MC89_RHOCA</name>
<dbReference type="GO" id="GO:0003677">
    <property type="term" value="F:DNA binding"/>
    <property type="evidence" value="ECO:0007669"/>
    <property type="project" value="UniProtKB-KW"/>
</dbReference>
<dbReference type="InterPro" id="IPR051054">
    <property type="entry name" value="SorC_transcr_regulators"/>
</dbReference>
<dbReference type="EMBL" id="FNAY01000013">
    <property type="protein sequence ID" value="SDF58829.1"/>
    <property type="molecule type" value="Genomic_DNA"/>
</dbReference>
<dbReference type="Pfam" id="PF04198">
    <property type="entry name" value="Sugar-bind"/>
    <property type="match status" value="1"/>
</dbReference>
<keyword evidence="4" id="KW-0804">Transcription</keyword>
<dbReference type="InterPro" id="IPR009057">
    <property type="entry name" value="Homeodomain-like_sf"/>
</dbReference>
<evidence type="ECO:0000259" key="5">
    <source>
        <dbReference type="Pfam" id="PF04198"/>
    </source>
</evidence>
<evidence type="ECO:0000313" key="8">
    <source>
        <dbReference type="Proteomes" id="UP000183812"/>
    </source>
</evidence>
<evidence type="ECO:0000313" key="7">
    <source>
        <dbReference type="EMBL" id="SDF58829.1"/>
    </source>
</evidence>
<evidence type="ECO:0000259" key="6">
    <source>
        <dbReference type="Pfam" id="PF06056"/>
    </source>
</evidence>
<dbReference type="PANTHER" id="PTHR34294">
    <property type="entry name" value="TRANSCRIPTIONAL REGULATOR-RELATED"/>
    <property type="match status" value="1"/>
</dbReference>
<evidence type="ECO:0000256" key="2">
    <source>
        <dbReference type="ARBA" id="ARBA00023015"/>
    </source>
</evidence>
<dbReference type="InterPro" id="IPR007324">
    <property type="entry name" value="Sugar-bd_dom_put"/>
</dbReference>